<reference evidence="2 3" key="1">
    <citation type="submission" date="2018-10" db="EMBL/GenBank/DDBJ databases">
        <title>Falsibacillus sp. genome draft.</title>
        <authorList>
            <person name="Shi S."/>
        </authorList>
    </citation>
    <scope>NUCLEOTIDE SEQUENCE [LARGE SCALE GENOMIC DNA]</scope>
    <source>
        <strain evidence="2 3">GY 10110</strain>
    </source>
</reference>
<dbReference type="RefSeq" id="WP_121682034.1">
    <property type="nucleotide sequence ID" value="NZ_RCVZ01000015.1"/>
</dbReference>
<proteinExistence type="predicted"/>
<keyword evidence="1" id="KW-1133">Transmembrane helix</keyword>
<dbReference type="EMBL" id="RCVZ01000015">
    <property type="protein sequence ID" value="RLQ93344.1"/>
    <property type="molecule type" value="Genomic_DNA"/>
</dbReference>
<dbReference type="OrthoDB" id="1683771at2"/>
<comment type="caution">
    <text evidence="2">The sequence shown here is derived from an EMBL/GenBank/DDBJ whole genome shotgun (WGS) entry which is preliminary data.</text>
</comment>
<feature type="transmembrane region" description="Helical" evidence="1">
    <location>
        <begin position="68"/>
        <end position="84"/>
    </location>
</feature>
<gene>
    <name evidence="2" type="ORF">D9X91_17940</name>
</gene>
<name>A0A3L7JSP1_9BACI</name>
<accession>A0A3L7JSP1</accession>
<keyword evidence="3" id="KW-1185">Reference proteome</keyword>
<sequence length="160" mass="18986">MNKYKWILTLMVIVSWATIPFLGWRNIKRFSPAAVFMSGFILVESHFAKKWKWWIILQKLHSKLTVESPFIFGPFMAGSLWLLTLSYGNIFFYLSLNAIVDGIFIYPFNALFTRLGIFKQGRLKKYQLWLLFLAKSMIMYGIQHWMESFRKTNLHRSSVN</sequence>
<feature type="transmembrane region" description="Helical" evidence="1">
    <location>
        <begin position="7"/>
        <end position="24"/>
    </location>
</feature>
<feature type="transmembrane region" description="Helical" evidence="1">
    <location>
        <begin position="30"/>
        <end position="47"/>
    </location>
</feature>
<keyword evidence="1" id="KW-0812">Transmembrane</keyword>
<keyword evidence="1" id="KW-0472">Membrane</keyword>
<evidence type="ECO:0000256" key="1">
    <source>
        <dbReference type="SAM" id="Phobius"/>
    </source>
</evidence>
<dbReference type="Proteomes" id="UP000276770">
    <property type="component" value="Unassembled WGS sequence"/>
</dbReference>
<feature type="transmembrane region" description="Helical" evidence="1">
    <location>
        <begin position="90"/>
        <end position="108"/>
    </location>
</feature>
<organism evidence="2 3">
    <name type="scientific">Falsibacillus albus</name>
    <dbReference type="NCBI Taxonomy" id="2478915"/>
    <lineage>
        <taxon>Bacteria</taxon>
        <taxon>Bacillati</taxon>
        <taxon>Bacillota</taxon>
        <taxon>Bacilli</taxon>
        <taxon>Bacillales</taxon>
        <taxon>Bacillaceae</taxon>
        <taxon>Falsibacillus</taxon>
    </lineage>
</organism>
<evidence type="ECO:0000313" key="3">
    <source>
        <dbReference type="Proteomes" id="UP000276770"/>
    </source>
</evidence>
<evidence type="ECO:0000313" key="2">
    <source>
        <dbReference type="EMBL" id="RLQ93344.1"/>
    </source>
</evidence>
<dbReference type="AlphaFoldDB" id="A0A3L7JSP1"/>
<protein>
    <submittedName>
        <fullName evidence="2">Uncharacterized protein</fullName>
    </submittedName>
</protein>